<keyword evidence="1" id="KW-0472">Membrane</keyword>
<dbReference type="EMBL" id="JAUSXV010000001">
    <property type="protein sequence ID" value="MDQ0646956.1"/>
    <property type="molecule type" value="Genomic_DNA"/>
</dbReference>
<feature type="transmembrane region" description="Helical" evidence="1">
    <location>
        <begin position="157"/>
        <end position="178"/>
    </location>
</feature>
<dbReference type="RefSeq" id="WP_307294510.1">
    <property type="nucleotide sequence ID" value="NZ_JAUSXV010000001.1"/>
</dbReference>
<protein>
    <submittedName>
        <fullName evidence="2">MFS family permease</fullName>
    </submittedName>
</protein>
<feature type="transmembrane region" description="Helical" evidence="1">
    <location>
        <begin position="12"/>
        <end position="33"/>
    </location>
</feature>
<gene>
    <name evidence="2" type="ORF">QFZ53_001152</name>
</gene>
<organism evidence="2 3">
    <name type="scientific">Microbacterium natoriense</name>
    <dbReference type="NCBI Taxonomy" id="284570"/>
    <lineage>
        <taxon>Bacteria</taxon>
        <taxon>Bacillati</taxon>
        <taxon>Actinomycetota</taxon>
        <taxon>Actinomycetes</taxon>
        <taxon>Micrococcales</taxon>
        <taxon>Microbacteriaceae</taxon>
        <taxon>Microbacterium</taxon>
    </lineage>
</organism>
<evidence type="ECO:0000256" key="1">
    <source>
        <dbReference type="SAM" id="Phobius"/>
    </source>
</evidence>
<feature type="transmembrane region" description="Helical" evidence="1">
    <location>
        <begin position="236"/>
        <end position="263"/>
    </location>
</feature>
<proteinExistence type="predicted"/>
<feature type="transmembrane region" description="Helical" evidence="1">
    <location>
        <begin position="62"/>
        <end position="84"/>
    </location>
</feature>
<evidence type="ECO:0000313" key="3">
    <source>
        <dbReference type="Proteomes" id="UP001244427"/>
    </source>
</evidence>
<evidence type="ECO:0000313" key="2">
    <source>
        <dbReference type="EMBL" id="MDQ0646956.1"/>
    </source>
</evidence>
<feature type="transmembrane region" description="Helical" evidence="1">
    <location>
        <begin position="323"/>
        <end position="344"/>
    </location>
</feature>
<keyword evidence="3" id="KW-1185">Reference proteome</keyword>
<feature type="transmembrane region" description="Helical" evidence="1">
    <location>
        <begin position="350"/>
        <end position="370"/>
    </location>
</feature>
<accession>A0AAW8EUJ2</accession>
<keyword evidence="1" id="KW-1133">Transmembrane helix</keyword>
<sequence>MSTQPRSGQPPTASRWVAGIVFGAVIVLAAVAVPLSGHLEGPDAGKWVALSVEQFGTQIDLAGWPAIGFSAALLGMVVAILAFVGMRDAAFASRRRRELVIDAAGFLIVLATAVSLITAAAILLSVIPSTMLRSLSGVDGAAQGAFDSTMLTAEAGAAMRLQSGQILIGFIAVGLLGASRRLDATLRTWETNDEEQVHAERALFEQRISDRTVRLAKIVDEAGKIRHSPVPRWSTIVSASMFAAGLTFIAAALTTLLLVGWRIINGGDASGWGGLAIGCAVAGAVHTYFVSLAYLGLRSTMVGGPERDGISARRWRANQTGMTVLALMATLFVPGTLGVLLLAGPQPYSVIGVMVIEIVLFAIPSAVLGLRTGKWSWHEVALVNMIRSLQSSIHDDTEQLRALLDDLASPTSERKPRLVFRLLGWTITRVDDAPGLR</sequence>
<reference evidence="2 3" key="1">
    <citation type="submission" date="2023-07" db="EMBL/GenBank/DDBJ databases">
        <title>Comparative genomics of wheat-associated soil bacteria to identify genetic determinants of phenazine resistance.</title>
        <authorList>
            <person name="Mouncey N."/>
        </authorList>
    </citation>
    <scope>NUCLEOTIDE SEQUENCE [LARGE SCALE GENOMIC DNA]</scope>
    <source>
        <strain evidence="2 3">W4I9-1</strain>
    </source>
</reference>
<feature type="transmembrane region" description="Helical" evidence="1">
    <location>
        <begin position="275"/>
        <end position="297"/>
    </location>
</feature>
<keyword evidence="1" id="KW-0812">Transmembrane</keyword>
<dbReference type="AlphaFoldDB" id="A0AAW8EUJ2"/>
<comment type="caution">
    <text evidence="2">The sequence shown here is derived from an EMBL/GenBank/DDBJ whole genome shotgun (WGS) entry which is preliminary data.</text>
</comment>
<feature type="transmembrane region" description="Helical" evidence="1">
    <location>
        <begin position="105"/>
        <end position="127"/>
    </location>
</feature>
<dbReference type="Proteomes" id="UP001244427">
    <property type="component" value="Unassembled WGS sequence"/>
</dbReference>
<name>A0AAW8EUJ2_9MICO</name>